<dbReference type="GO" id="GO:0016301">
    <property type="term" value="F:kinase activity"/>
    <property type="evidence" value="ECO:0007669"/>
    <property type="project" value="UniProtKB-KW"/>
</dbReference>
<dbReference type="Gene3D" id="3.90.1200.10">
    <property type="match status" value="1"/>
</dbReference>
<evidence type="ECO:0000259" key="2">
    <source>
        <dbReference type="Pfam" id="PF01636"/>
    </source>
</evidence>
<accession>A0A7W9J912</accession>
<organism evidence="3 4">
    <name type="scientific">Kribbella italica</name>
    <dbReference type="NCBI Taxonomy" id="1540520"/>
    <lineage>
        <taxon>Bacteria</taxon>
        <taxon>Bacillati</taxon>
        <taxon>Actinomycetota</taxon>
        <taxon>Actinomycetes</taxon>
        <taxon>Propionibacteriales</taxon>
        <taxon>Kribbellaceae</taxon>
        <taxon>Kribbella</taxon>
    </lineage>
</organism>
<evidence type="ECO:0000256" key="1">
    <source>
        <dbReference type="SAM" id="MobiDB-lite"/>
    </source>
</evidence>
<feature type="region of interest" description="Disordered" evidence="1">
    <location>
        <begin position="14"/>
        <end position="68"/>
    </location>
</feature>
<name>A0A7W9J912_9ACTN</name>
<dbReference type="RefSeq" id="WP_184797765.1">
    <property type="nucleotide sequence ID" value="NZ_JACHMY010000001.1"/>
</dbReference>
<gene>
    <name evidence="3" type="ORF">HDA39_004354</name>
</gene>
<dbReference type="AlphaFoldDB" id="A0A7W9J912"/>
<keyword evidence="3" id="KW-0808">Transferase</keyword>
<comment type="caution">
    <text evidence="3">The sequence shown here is derived from an EMBL/GenBank/DDBJ whole genome shotgun (WGS) entry which is preliminary data.</text>
</comment>
<keyword evidence="4" id="KW-1185">Reference proteome</keyword>
<protein>
    <submittedName>
        <fullName evidence="3">Aminoglycoside phosphotransferase (APT) family kinase protein</fullName>
    </submittedName>
</protein>
<evidence type="ECO:0000313" key="3">
    <source>
        <dbReference type="EMBL" id="MBB5837620.1"/>
    </source>
</evidence>
<dbReference type="InterPro" id="IPR011009">
    <property type="entry name" value="Kinase-like_dom_sf"/>
</dbReference>
<keyword evidence="3" id="KW-0418">Kinase</keyword>
<sequence length="459" mass="49816">MTTPATVLGRRRLSRLRSHTDREQVGQKMGCSSATQTPVASARTSSNRAGGYDSGLPKRHPERSGMRHPLTVERQKAVLDGLTSICGRRPVIVDAQQVGHDWAPVTRLVFDRDLSGLGTDPAEGPARTVIVKTRRVDGEGHGGPAYLRREAAGLRTAVLSDVAARLILTNDQAGVVVQSDLGTWPTLETVLLGNDPERAATAMVNFAQTIGRLHATTLDRRIEHDLALAEFGSADVTTGEGAGTGGTRRWHVVEQACAELGFPDARTARDDIAFVRSQLDAPGQYAALVHNDLNPTNALVTDRGIRLVDFEGSGFGHIGFDASFLHYPFPHHSANWSVLPEPITQAADRAYRNTLATSLAADDLHGYDKMLAVGAAAALASRVTRLPVIARTDQTPHDSWRRRAQLVQQIGVLNRLTDRAGTLPDLARWFCELADAMTERWTDATKPPPRLFPAFADHD</sequence>
<dbReference type="SUPFAM" id="SSF56112">
    <property type="entry name" value="Protein kinase-like (PK-like)"/>
    <property type="match status" value="1"/>
</dbReference>
<dbReference type="EMBL" id="JACHMY010000001">
    <property type="protein sequence ID" value="MBB5837620.1"/>
    <property type="molecule type" value="Genomic_DNA"/>
</dbReference>
<proteinExistence type="predicted"/>
<reference evidence="3 4" key="1">
    <citation type="submission" date="2020-08" db="EMBL/GenBank/DDBJ databases">
        <title>Sequencing the genomes of 1000 actinobacteria strains.</title>
        <authorList>
            <person name="Klenk H.-P."/>
        </authorList>
    </citation>
    <scope>NUCLEOTIDE SEQUENCE [LARGE SCALE GENOMIC DNA]</scope>
    <source>
        <strain evidence="3 4">DSM 28967</strain>
    </source>
</reference>
<dbReference type="Proteomes" id="UP000549971">
    <property type="component" value="Unassembled WGS sequence"/>
</dbReference>
<dbReference type="Pfam" id="PF01636">
    <property type="entry name" value="APH"/>
    <property type="match status" value="1"/>
</dbReference>
<feature type="compositionally biased region" description="Polar residues" evidence="1">
    <location>
        <begin position="30"/>
        <end position="48"/>
    </location>
</feature>
<feature type="domain" description="Aminoglycoside phosphotransferase" evidence="2">
    <location>
        <begin position="192"/>
        <end position="330"/>
    </location>
</feature>
<dbReference type="InterPro" id="IPR002575">
    <property type="entry name" value="Aminoglycoside_PTrfase"/>
</dbReference>
<evidence type="ECO:0000313" key="4">
    <source>
        <dbReference type="Proteomes" id="UP000549971"/>
    </source>
</evidence>